<dbReference type="RefSeq" id="WP_011243000.1">
    <property type="nucleotide sequence ID" value="NC_006576.1"/>
</dbReference>
<reference evidence="2 3" key="1">
    <citation type="journal article" date="2007" name="Photosyn. Res.">
        <title>Complete nucleotide sequence of the freshwater unicellular cyanobacterium Synechococcus elongatus PCC 6301 chromosome: gene content and organization.</title>
        <authorList>
            <person name="Sugita C."/>
            <person name="Ogata K."/>
            <person name="Shikata M."/>
            <person name="Jikuya H."/>
            <person name="Takano J."/>
            <person name="Furumichi M."/>
            <person name="Kanehisa M."/>
            <person name="Omata T."/>
            <person name="Sugiura M."/>
            <person name="Sugita M."/>
        </authorList>
    </citation>
    <scope>NUCLEOTIDE SEQUENCE [LARGE SCALE GENOMIC DNA]</scope>
    <source>
        <strain evidence="3">ATCC 27144 / PCC 6301 / SAUG 1402/1</strain>
    </source>
</reference>
<dbReference type="InterPro" id="IPR025161">
    <property type="entry name" value="IS402-like_dom"/>
</dbReference>
<proteinExistence type="predicted"/>
<organism evidence="2 3">
    <name type="scientific">Synechococcus sp. (strain ATCC 27144 / PCC 6301 / SAUG 1402/1)</name>
    <name type="common">Anacystis nidulans</name>
    <dbReference type="NCBI Taxonomy" id="269084"/>
    <lineage>
        <taxon>Bacteria</taxon>
        <taxon>Bacillati</taxon>
        <taxon>Cyanobacteriota</taxon>
        <taxon>Cyanophyceae</taxon>
        <taxon>Synechococcales</taxon>
        <taxon>Synechococcaceae</taxon>
        <taxon>Synechococcus</taxon>
    </lineage>
</organism>
<dbReference type="PANTHER" id="PTHR30007">
    <property type="entry name" value="PHP DOMAIN PROTEIN"/>
    <property type="match status" value="1"/>
</dbReference>
<accession>A0A0H3K1H8</accession>
<gene>
    <name evidence="2" type="ordered locus">syc0688_c</name>
</gene>
<dbReference type="PANTHER" id="PTHR30007:SF0">
    <property type="entry name" value="TRANSPOSASE"/>
    <property type="match status" value="1"/>
</dbReference>
<name>A0A0H3K1H8_SYNP6</name>
<evidence type="ECO:0000313" key="2">
    <source>
        <dbReference type="EMBL" id="BAD78878.1"/>
    </source>
</evidence>
<sequence>MGMLPVLRRWLVNPILPPAHPSSSPRAVDIREVVSAQMSIADDGIQWRALPHGFPGWQMVYGYFSYWSRLKLGEQVNAFRCEQTAFDLGLTLLWWVDLQLRAISKTTPIFLSWAIASNRDGPTRALSVSPYGWRGDRDKPDTLRDCCSANSLECHGDH</sequence>
<dbReference type="AlphaFoldDB" id="A0A0H3K1H8"/>
<dbReference type="eggNOG" id="COG3293">
    <property type="taxonomic scope" value="Bacteria"/>
</dbReference>
<evidence type="ECO:0000313" key="3">
    <source>
        <dbReference type="Proteomes" id="UP000001175"/>
    </source>
</evidence>
<dbReference type="EMBL" id="AP008231">
    <property type="protein sequence ID" value="BAD78878.1"/>
    <property type="molecule type" value="Genomic_DNA"/>
</dbReference>
<feature type="domain" description="Insertion element IS402-like" evidence="1">
    <location>
        <begin position="11"/>
        <end position="76"/>
    </location>
</feature>
<protein>
    <submittedName>
        <fullName evidence="2">Pseudo transposase</fullName>
    </submittedName>
</protein>
<dbReference type="Pfam" id="PF13340">
    <property type="entry name" value="DUF4096"/>
    <property type="match status" value="1"/>
</dbReference>
<dbReference type="Proteomes" id="UP000001175">
    <property type="component" value="Chromosome"/>
</dbReference>
<dbReference type="KEGG" id="syc:syc0688_c"/>
<evidence type="ECO:0000259" key="1">
    <source>
        <dbReference type="Pfam" id="PF13340"/>
    </source>
</evidence>